<dbReference type="AlphaFoldDB" id="A0A919JT52"/>
<sequence length="277" mass="31126">MLRIHFTPQDLGRVRMAGEPDPMWETVLSVFRLRRPGPRLIFGRWREHALRASRRSDLDMLLPLVQPRYYPDFLTPAEASQGLSHALEALMSTPAARLRAELTELARLGEPMPSWLRGLADGDTETLVRLTAAIRSHYEAVVEPFWPQARAHIEADRARRSRIMLDRGAEGLLDSFRPMMRWSPPVLEVDVVFEQTIHLDGRGLLLVPSYLSWDTPDMLHDPALPPVLVYPLEHDLSLGPRACPGGSMEALIGRTAPRCWSRSATAAPRPNWPGGSG</sequence>
<protein>
    <submittedName>
        <fullName evidence="2">Transcriptional regulator</fullName>
    </submittedName>
</protein>
<feature type="domain" description="DUF5937" evidence="1">
    <location>
        <begin position="19"/>
        <end position="233"/>
    </location>
</feature>
<dbReference type="Proteomes" id="UP000636960">
    <property type="component" value="Unassembled WGS sequence"/>
</dbReference>
<dbReference type="Pfam" id="PF19361">
    <property type="entry name" value="DUF5937"/>
    <property type="match status" value="1"/>
</dbReference>
<dbReference type="InterPro" id="IPR045981">
    <property type="entry name" value="DUF5937"/>
</dbReference>
<organism evidence="2 3">
    <name type="scientific">Paractinoplanes rishiriensis</name>
    <dbReference type="NCBI Taxonomy" id="1050105"/>
    <lineage>
        <taxon>Bacteria</taxon>
        <taxon>Bacillati</taxon>
        <taxon>Actinomycetota</taxon>
        <taxon>Actinomycetes</taxon>
        <taxon>Micromonosporales</taxon>
        <taxon>Micromonosporaceae</taxon>
        <taxon>Paractinoplanes</taxon>
    </lineage>
</organism>
<proteinExistence type="predicted"/>
<gene>
    <name evidence="2" type="ORF">Ari01nite_04640</name>
</gene>
<dbReference type="EMBL" id="BOMV01000005">
    <property type="protein sequence ID" value="GIE92999.1"/>
    <property type="molecule type" value="Genomic_DNA"/>
</dbReference>
<keyword evidence="3" id="KW-1185">Reference proteome</keyword>
<comment type="caution">
    <text evidence="2">The sequence shown here is derived from an EMBL/GenBank/DDBJ whole genome shotgun (WGS) entry which is preliminary data.</text>
</comment>
<name>A0A919JT52_9ACTN</name>
<reference evidence="2" key="1">
    <citation type="submission" date="2021-01" db="EMBL/GenBank/DDBJ databases">
        <title>Whole genome shotgun sequence of Actinoplanes rishiriensis NBRC 108556.</title>
        <authorList>
            <person name="Komaki H."/>
            <person name="Tamura T."/>
        </authorList>
    </citation>
    <scope>NUCLEOTIDE SEQUENCE</scope>
    <source>
        <strain evidence="2">NBRC 108556</strain>
    </source>
</reference>
<dbReference type="RefSeq" id="WP_203778848.1">
    <property type="nucleotide sequence ID" value="NZ_BOMV01000005.1"/>
</dbReference>
<evidence type="ECO:0000313" key="2">
    <source>
        <dbReference type="EMBL" id="GIE92999.1"/>
    </source>
</evidence>
<evidence type="ECO:0000313" key="3">
    <source>
        <dbReference type="Proteomes" id="UP000636960"/>
    </source>
</evidence>
<evidence type="ECO:0000259" key="1">
    <source>
        <dbReference type="Pfam" id="PF19361"/>
    </source>
</evidence>
<accession>A0A919JT52</accession>